<dbReference type="GO" id="GO:0002218">
    <property type="term" value="P:activation of innate immune response"/>
    <property type="evidence" value="ECO:0007669"/>
    <property type="project" value="InterPro"/>
</dbReference>
<dbReference type="FunCoup" id="H0WU26">
    <property type="interactions" value="482"/>
</dbReference>
<dbReference type="Ensembl" id="ENSOGAT00000006381.2">
    <property type="protein sequence ID" value="ENSOGAP00000005699.2"/>
    <property type="gene ID" value="ENSOGAG00000006378.2"/>
</dbReference>
<evidence type="ECO:0000256" key="2">
    <source>
        <dbReference type="ARBA" id="ARBA00008647"/>
    </source>
</evidence>
<dbReference type="GeneTree" id="ENSGT00390000013296"/>
<keyword evidence="3" id="KW-0539">Nucleus</keyword>
<comment type="subcellular location">
    <subcellularLocation>
        <location evidence="1">Nucleus</location>
    </subcellularLocation>
</comment>
<reference evidence="7" key="3">
    <citation type="submission" date="2025-09" db="UniProtKB">
        <authorList>
            <consortium name="Ensembl"/>
        </authorList>
    </citation>
    <scope>IDENTIFICATION</scope>
</reference>
<dbReference type="EMBL" id="AAQR03118787">
    <property type="status" value="NOT_ANNOTATED_CDS"/>
    <property type="molecule type" value="Genomic_DNA"/>
</dbReference>
<dbReference type="GO" id="GO:0005829">
    <property type="term" value="C:cytosol"/>
    <property type="evidence" value="ECO:0007669"/>
    <property type="project" value="TreeGrafter"/>
</dbReference>
<dbReference type="OMA" id="YNINCKE"/>
<evidence type="ECO:0000256" key="3">
    <source>
        <dbReference type="ARBA" id="ARBA00023242"/>
    </source>
</evidence>
<evidence type="ECO:0000259" key="5">
    <source>
        <dbReference type="PROSITE" id="PS50824"/>
    </source>
</evidence>
<dbReference type="Proteomes" id="UP000005225">
    <property type="component" value="Unassembled WGS sequence"/>
</dbReference>
<name>H0WU26_OTOGA</name>
<feature type="domain" description="HIN-200" evidence="6">
    <location>
        <begin position="574"/>
        <end position="774"/>
    </location>
</feature>
<dbReference type="PANTHER" id="PTHR12200">
    <property type="entry name" value="INTERFERON-INDUCIBLE PROTEIN AIM2 FAMILY MEMBER"/>
    <property type="match status" value="1"/>
</dbReference>
<evidence type="ECO:0000259" key="6">
    <source>
        <dbReference type="PROSITE" id="PS50834"/>
    </source>
</evidence>
<dbReference type="AlphaFoldDB" id="H0WU26"/>
<feature type="domain" description="Pyrin" evidence="5">
    <location>
        <begin position="1"/>
        <end position="88"/>
    </location>
</feature>
<dbReference type="Gene3D" id="2.40.50.140">
    <property type="entry name" value="Nucleic acid-binding proteins"/>
    <property type="match status" value="4"/>
</dbReference>
<feature type="region of interest" description="Disordered" evidence="4">
    <location>
        <begin position="389"/>
        <end position="424"/>
    </location>
</feature>
<dbReference type="PROSITE" id="PS50824">
    <property type="entry name" value="DAPIN"/>
    <property type="match status" value="1"/>
</dbReference>
<dbReference type="InterPro" id="IPR012340">
    <property type="entry name" value="NA-bd_OB-fold"/>
</dbReference>
<comment type="similarity">
    <text evidence="2">Belongs to the HIN-200 family.</text>
</comment>
<protein>
    <recommendedName>
        <fullName evidence="9">Interferon gamma inducible protein 16</fullName>
    </recommendedName>
</protein>
<dbReference type="GO" id="GO:0005654">
    <property type="term" value="C:nucleoplasm"/>
    <property type="evidence" value="ECO:0007669"/>
    <property type="project" value="TreeGrafter"/>
</dbReference>
<dbReference type="InterPro" id="IPR040205">
    <property type="entry name" value="HIN-200"/>
</dbReference>
<evidence type="ECO:0000256" key="4">
    <source>
        <dbReference type="SAM" id="MobiDB-lite"/>
    </source>
</evidence>
<dbReference type="GO" id="GO:0035458">
    <property type="term" value="P:cellular response to interferon-beta"/>
    <property type="evidence" value="ECO:0007669"/>
    <property type="project" value="InterPro"/>
</dbReference>
<dbReference type="InterPro" id="IPR004021">
    <property type="entry name" value="HIN200/IF120x"/>
</dbReference>
<dbReference type="InParanoid" id="H0WU26"/>
<dbReference type="GO" id="GO:0003690">
    <property type="term" value="F:double-stranded DNA binding"/>
    <property type="evidence" value="ECO:0007669"/>
    <property type="project" value="TreeGrafter"/>
</dbReference>
<dbReference type="STRING" id="30611.ENSOGAP00000005699"/>
<dbReference type="Pfam" id="PF02758">
    <property type="entry name" value="PYRIN"/>
    <property type="match status" value="1"/>
</dbReference>
<dbReference type="SUPFAM" id="SSF47986">
    <property type="entry name" value="DEATH domain"/>
    <property type="match status" value="1"/>
</dbReference>
<dbReference type="PROSITE" id="PS50834">
    <property type="entry name" value="HIN_200"/>
    <property type="match status" value="2"/>
</dbReference>
<dbReference type="SMART" id="SM01289">
    <property type="entry name" value="PYRIN"/>
    <property type="match status" value="1"/>
</dbReference>
<feature type="compositionally biased region" description="Basic and acidic residues" evidence="4">
    <location>
        <begin position="135"/>
        <end position="147"/>
    </location>
</feature>
<dbReference type="InterPro" id="IPR004020">
    <property type="entry name" value="DAPIN"/>
</dbReference>
<evidence type="ECO:0000313" key="8">
    <source>
        <dbReference type="Proteomes" id="UP000005225"/>
    </source>
</evidence>
<evidence type="ECO:0000313" key="7">
    <source>
        <dbReference type="Ensembl" id="ENSOGAP00000005699.2"/>
    </source>
</evidence>
<feature type="region of interest" description="Disordered" evidence="4">
    <location>
        <begin position="548"/>
        <end position="573"/>
    </location>
</feature>
<feature type="compositionally biased region" description="Polar residues" evidence="4">
    <location>
        <begin position="394"/>
        <end position="405"/>
    </location>
</feature>
<dbReference type="PANTHER" id="PTHR12200:SF25">
    <property type="entry name" value="PYRIN AND HIN DOMAIN-CONTAINING PROTEIN 1"/>
    <property type="match status" value="1"/>
</dbReference>
<evidence type="ECO:0008006" key="9">
    <source>
        <dbReference type="Google" id="ProtNLM"/>
    </source>
</evidence>
<dbReference type="Pfam" id="PF02760">
    <property type="entry name" value="HIN"/>
    <property type="match status" value="2"/>
</dbReference>
<dbReference type="InterPro" id="IPR011029">
    <property type="entry name" value="DEATH-like_dom_sf"/>
</dbReference>
<dbReference type="SUPFAM" id="SSF159141">
    <property type="entry name" value="HIN-2000 domain-like"/>
    <property type="match status" value="4"/>
</dbReference>
<accession>H0WU26</accession>
<keyword evidence="8" id="KW-1185">Reference proteome</keyword>
<dbReference type="HOGENOM" id="CLU_022874_0_0_1"/>
<dbReference type="GO" id="GO:0005730">
    <property type="term" value="C:nucleolus"/>
    <property type="evidence" value="ECO:0007669"/>
    <property type="project" value="TreeGrafter"/>
</dbReference>
<dbReference type="FunFam" id="2.40.50.140:FF:000105">
    <property type="entry name" value="Myeloid cell nuclear differentiation antigen"/>
    <property type="match status" value="2"/>
</dbReference>
<dbReference type="EMBL" id="AAQR03118788">
    <property type="status" value="NOT_ANNOTATED_CDS"/>
    <property type="molecule type" value="Genomic_DNA"/>
</dbReference>
<dbReference type="CDD" id="cd08305">
    <property type="entry name" value="Pyrin"/>
    <property type="match status" value="1"/>
</dbReference>
<feature type="compositionally biased region" description="Low complexity" evidence="4">
    <location>
        <begin position="111"/>
        <end position="124"/>
    </location>
</feature>
<reference evidence="8" key="1">
    <citation type="submission" date="2011-03" db="EMBL/GenBank/DDBJ databases">
        <title>Version 3 of the genome sequence of Otolemur garnettii (Bushbaby).</title>
        <authorList>
            <consortium name="The Broad Institute Genome Sequencing Platform"/>
            <person name="Di Palma F."/>
            <person name="Johnson J."/>
            <person name="Lander E.S."/>
            <person name="Lindblad-Toh K."/>
            <person name="Jaffe D.B."/>
            <person name="Gnerre S."/>
            <person name="MacCallum I."/>
            <person name="Przybylski D."/>
            <person name="Ribeiro F.J."/>
            <person name="Burton J.N."/>
            <person name="Walker B.J."/>
            <person name="Sharpe T."/>
            <person name="Hall G."/>
        </authorList>
    </citation>
    <scope>NUCLEOTIDE SEQUENCE [LARGE SCALE GENOMIC DNA]</scope>
</reference>
<dbReference type="FunFam" id="2.40.50.140:FF:000101">
    <property type="entry name" value="Myeloid cell nuclear differentiation antigen"/>
    <property type="match status" value="1"/>
</dbReference>
<dbReference type="eggNOG" id="ENOG502QTQS">
    <property type="taxonomic scope" value="Eukaryota"/>
</dbReference>
<feature type="region of interest" description="Disordered" evidence="4">
    <location>
        <begin position="91"/>
        <end position="199"/>
    </location>
</feature>
<proteinExistence type="inferred from homology"/>
<feature type="domain" description="HIN-200" evidence="6">
    <location>
        <begin position="189"/>
        <end position="389"/>
    </location>
</feature>
<evidence type="ECO:0000256" key="1">
    <source>
        <dbReference type="ARBA" id="ARBA00004123"/>
    </source>
</evidence>
<organism evidence="7 8">
    <name type="scientific">Otolemur garnettii</name>
    <name type="common">Small-eared galago</name>
    <name type="synonym">Garnett's greater bushbaby</name>
    <dbReference type="NCBI Taxonomy" id="30611"/>
    <lineage>
        <taxon>Eukaryota</taxon>
        <taxon>Metazoa</taxon>
        <taxon>Chordata</taxon>
        <taxon>Craniata</taxon>
        <taxon>Vertebrata</taxon>
        <taxon>Euteleostomi</taxon>
        <taxon>Mammalia</taxon>
        <taxon>Eutheria</taxon>
        <taxon>Euarchontoglires</taxon>
        <taxon>Primates</taxon>
        <taxon>Strepsirrhini</taxon>
        <taxon>Lorisiformes</taxon>
        <taxon>Galagidae</taxon>
        <taxon>Otolemur</taxon>
    </lineage>
</organism>
<dbReference type="Gene3D" id="1.10.533.10">
    <property type="entry name" value="Death Domain, Fas"/>
    <property type="match status" value="1"/>
</dbReference>
<reference evidence="7" key="2">
    <citation type="submission" date="2025-08" db="UniProtKB">
        <authorList>
            <consortium name="Ensembl"/>
        </authorList>
    </citation>
    <scope>IDENTIFICATION</scope>
</reference>
<sequence length="788" mass="88769">MANECWRIILLKGLEEINDDQFKMVKFLLTDPLKLTSKMQDEHDKVKFANLMVRKFPEDAGVDKLIKFCKEIASLQPFVEILRKEKAKAKGKILSKKSKQDEDGPANPAPTTSHTVTSVEVEVTFGPQKRKTTGKGKDGTKKSKVSEEQTQPSCLPGASMPTATGHPPPPPTSADPSKMASTKKPKPQAKDPAATKANYLQKGPMTVMVLSATGPFEYESSEKEKKIMFHATVATQNNYFHMKVFNVKLKKKFTRNKILTISDYLEYKRLLEVNEASSVSEAGPDQKIEVPKSILSQAKETLRIRVLQTQASGTLIYGLFTLCKKTLNKDNTIYEIKDDTGSMEVVGKGKCHNIPCEEGDKLQLFCFQLRKRNETSKLISETHSFIQVKKKTPNQKNNGAATTSQPEERSEIPQHPEGGTPPIQSHLMTFPMPPKASTSSFCMKEINSLIHSLNAYIGILPAHNPLLFKGVHFPSPLPRCLQLPNSFPHSISLPHNHPYSGGLLTKKVSREISRGKILLKKHFLKEKTHIPHSTRNVEKRRKRIGHWPHIPEMAGSNPTKNKKKSTLKETSSPRAVSEEAFTEGYHKGPIEVMVLKVTELFVYEVTEEKMMFHATAATESKVFRVKVFNVTLKKIFTPKSIIAISNYVVRNEFLEVYAFNTSVLKLDAHRTMEIPRSLMIQANRTPKISHLHSQTEGKFVNGVFLVNKKFAMDKFTYYEIKDNTGQMQVVVYGRLTNIDCEEGDKLRLICFELAPVCMGKCQLRSVIHSYMKVIKTRTILGPDSDMET</sequence>